<evidence type="ECO:0000256" key="1">
    <source>
        <dbReference type="SAM" id="MobiDB-lite"/>
    </source>
</evidence>
<dbReference type="PANTHER" id="PTHR33741:SF5">
    <property type="entry name" value="TRANSMEMBRANE PROTEIN DDB_G0269096-RELATED"/>
    <property type="match status" value="1"/>
</dbReference>
<feature type="transmembrane region" description="Helical" evidence="2">
    <location>
        <begin position="101"/>
        <end position="122"/>
    </location>
</feature>
<keyword evidence="2" id="KW-1133">Transmembrane helix</keyword>
<feature type="compositionally biased region" description="Pro residues" evidence="1">
    <location>
        <begin position="287"/>
        <end position="301"/>
    </location>
</feature>
<dbReference type="EMBL" id="PUHQ01000015">
    <property type="protein sequence ID" value="KAG0664230.1"/>
    <property type="molecule type" value="Genomic_DNA"/>
</dbReference>
<feature type="transmembrane region" description="Helical" evidence="2">
    <location>
        <begin position="161"/>
        <end position="181"/>
    </location>
</feature>
<gene>
    <name evidence="4" type="ORF">C6P46_001694</name>
</gene>
<protein>
    <recommendedName>
        <fullName evidence="3">HPP transmembrane region domain-containing protein</fullName>
    </recommendedName>
</protein>
<feature type="region of interest" description="Disordered" evidence="1">
    <location>
        <begin position="287"/>
        <end position="317"/>
    </location>
</feature>
<feature type="transmembrane region" description="Helical" evidence="2">
    <location>
        <begin position="249"/>
        <end position="269"/>
    </location>
</feature>
<organism evidence="4 5">
    <name type="scientific">Rhodotorula mucilaginosa</name>
    <name type="common">Yeast</name>
    <name type="synonym">Rhodotorula rubra</name>
    <dbReference type="NCBI Taxonomy" id="5537"/>
    <lineage>
        <taxon>Eukaryota</taxon>
        <taxon>Fungi</taxon>
        <taxon>Dikarya</taxon>
        <taxon>Basidiomycota</taxon>
        <taxon>Pucciniomycotina</taxon>
        <taxon>Microbotryomycetes</taxon>
        <taxon>Sporidiobolales</taxon>
        <taxon>Sporidiobolaceae</taxon>
        <taxon>Rhodotorula</taxon>
    </lineage>
</organism>
<dbReference type="InterPro" id="IPR058581">
    <property type="entry name" value="TM_HPP"/>
</dbReference>
<evidence type="ECO:0000313" key="5">
    <source>
        <dbReference type="Proteomes" id="UP000777482"/>
    </source>
</evidence>
<evidence type="ECO:0000259" key="3">
    <source>
        <dbReference type="Pfam" id="PF04982"/>
    </source>
</evidence>
<comment type="caution">
    <text evidence="4">The sequence shown here is derived from an EMBL/GenBank/DDBJ whole genome shotgun (WGS) entry which is preliminary data.</text>
</comment>
<feature type="compositionally biased region" description="Low complexity" evidence="1">
    <location>
        <begin position="359"/>
        <end position="368"/>
    </location>
</feature>
<proteinExistence type="predicted"/>
<accession>A0A9P7B7F3</accession>
<sequence>MTPTRPAPDARRGQEAAPHSAASRAAAAFSAMPQNGTTPTQQRDPEKAERTTETSDSTTRGQNGPFLVRLARHFCGIRGDRALPTPLIRPLRHLSPDLETYLLTFLGTFPSILIACAISYGLSGITSSAFTLTPLTVGSFGATAVLLYATPEAPLSQPRNVIGGQTLSAIVGAVISQLFALNDKFTNSLASGQDNTIATADSWPSLVPLSGAFAVGVATLVMQLTGTVHPPGGATALIAAYHRTAGPRYTYILDVFLSITAMTIWAIFVNNLGRRRYPTHWLVPKKPAPAPAPPSTPPAPEALPTSSASSSRSLAPPLKFRSLSRSRSGVSPRLDPAADLDLDPVSLAADEELARSLRSRSPSPSPNRAGGGRGGVPLEEVFTPLEDAERRWVGRLGEEDEEALGGRDEQARREAIEWERRRSLERQAEQRRKM</sequence>
<dbReference type="Proteomes" id="UP000777482">
    <property type="component" value="Unassembled WGS sequence"/>
</dbReference>
<feature type="compositionally biased region" description="Low complexity" evidence="1">
    <location>
        <begin position="302"/>
        <end position="317"/>
    </location>
</feature>
<evidence type="ECO:0000256" key="2">
    <source>
        <dbReference type="SAM" id="Phobius"/>
    </source>
</evidence>
<reference evidence="4 5" key="1">
    <citation type="submission" date="2020-11" db="EMBL/GenBank/DDBJ databases">
        <title>Kefir isolates.</title>
        <authorList>
            <person name="Marcisauskas S."/>
            <person name="Kim Y."/>
            <person name="Blasche S."/>
        </authorList>
    </citation>
    <scope>NUCLEOTIDE SEQUENCE [LARGE SCALE GENOMIC DNA]</scope>
    <source>
        <strain evidence="4 5">KR</strain>
    </source>
</reference>
<dbReference type="Pfam" id="PF04982">
    <property type="entry name" value="TM_HPP"/>
    <property type="match status" value="1"/>
</dbReference>
<feature type="transmembrane region" description="Helical" evidence="2">
    <location>
        <begin position="128"/>
        <end position="149"/>
    </location>
</feature>
<keyword evidence="2" id="KW-0472">Membrane</keyword>
<feature type="compositionally biased region" description="Polar residues" evidence="1">
    <location>
        <begin position="32"/>
        <end position="42"/>
    </location>
</feature>
<feature type="compositionally biased region" description="Basic and acidic residues" evidence="1">
    <location>
        <begin position="43"/>
        <end position="53"/>
    </location>
</feature>
<feature type="region of interest" description="Disordered" evidence="1">
    <location>
        <begin position="1"/>
        <end position="63"/>
    </location>
</feature>
<feature type="compositionally biased region" description="Low complexity" evidence="1">
    <location>
        <begin position="16"/>
        <end position="31"/>
    </location>
</feature>
<dbReference type="AlphaFoldDB" id="A0A9P7B7F3"/>
<keyword evidence="2" id="KW-0812">Transmembrane</keyword>
<dbReference type="PANTHER" id="PTHR33741">
    <property type="entry name" value="TRANSMEMBRANE PROTEIN DDB_G0269096-RELATED"/>
    <property type="match status" value="1"/>
</dbReference>
<evidence type="ECO:0000313" key="4">
    <source>
        <dbReference type="EMBL" id="KAG0664230.1"/>
    </source>
</evidence>
<keyword evidence="5" id="KW-1185">Reference proteome</keyword>
<dbReference type="InterPro" id="IPR007065">
    <property type="entry name" value="HPP"/>
</dbReference>
<feature type="domain" description="HPP transmembrane region" evidence="3">
    <location>
        <begin position="96"/>
        <end position="278"/>
    </location>
</feature>
<dbReference type="OrthoDB" id="2016548at2759"/>
<feature type="region of interest" description="Disordered" evidence="1">
    <location>
        <begin position="353"/>
        <end position="384"/>
    </location>
</feature>
<name>A0A9P7B7F3_RHOMI</name>